<dbReference type="EMBL" id="CP092109">
    <property type="protein sequence ID" value="UWZ80545.1"/>
    <property type="molecule type" value="Genomic_DNA"/>
</dbReference>
<dbReference type="PANTHER" id="PTHR28008:SF1">
    <property type="entry name" value="DOMAIN PROTEIN, PUTATIVE (AFU_ORTHOLOGUE AFUA_3G10980)-RELATED"/>
    <property type="match status" value="1"/>
</dbReference>
<feature type="transmembrane region" description="Helical" evidence="1">
    <location>
        <begin position="100"/>
        <end position="118"/>
    </location>
</feature>
<keyword evidence="1" id="KW-1133">Transmembrane helix</keyword>
<dbReference type="Proteomes" id="UP001060414">
    <property type="component" value="Chromosome"/>
</dbReference>
<dbReference type="NCBIfam" id="NF037970">
    <property type="entry name" value="vanZ_1"/>
    <property type="match status" value="1"/>
</dbReference>
<gene>
    <name evidence="2" type="ORF">L9S41_03880</name>
</gene>
<reference evidence="2" key="1">
    <citation type="journal article" date="2022" name="Environ. Microbiol.">
        <title>Geoalkalibacter halelectricus SAP #1 sp. nov. possessing extracellular electron transfer and mineral#reducing capabilities from a haloalkaline environment.</title>
        <authorList>
            <person name="Yadav S."/>
            <person name="Singh R."/>
            <person name="Sundharam S.S."/>
            <person name="Chaudhary S."/>
            <person name="Krishnamurthi S."/>
            <person name="Patil S.A."/>
        </authorList>
    </citation>
    <scope>NUCLEOTIDE SEQUENCE</scope>
    <source>
        <strain evidence="2">SAP-1</strain>
    </source>
</reference>
<sequence>MVSVRIFLFIAYSLFLLWMSLSAAPPGGDLYWPWPHKDKVGHFLAYALMTLLGAWAWSGRRALTRRGLYTGLLIAAVFGGLMEILQGTLTTHRHAEFADFLANLGGALTAFAGGWWWVRRRNGVAS</sequence>
<keyword evidence="1" id="KW-0472">Membrane</keyword>
<feature type="transmembrane region" description="Helical" evidence="1">
    <location>
        <begin position="69"/>
        <end position="88"/>
    </location>
</feature>
<accession>A0ABY5ZRL4</accession>
<name>A0ABY5ZRL4_9BACT</name>
<dbReference type="PANTHER" id="PTHR28008">
    <property type="entry name" value="DOMAIN PROTEIN, PUTATIVE (AFU_ORTHOLOGUE AFUA_3G10980)-RELATED"/>
    <property type="match status" value="1"/>
</dbReference>
<proteinExistence type="predicted"/>
<organism evidence="2 3">
    <name type="scientific">Geoalkalibacter halelectricus</name>
    <dbReference type="NCBI Taxonomy" id="2847045"/>
    <lineage>
        <taxon>Bacteria</taxon>
        <taxon>Pseudomonadati</taxon>
        <taxon>Thermodesulfobacteriota</taxon>
        <taxon>Desulfuromonadia</taxon>
        <taxon>Desulfuromonadales</taxon>
        <taxon>Geoalkalibacteraceae</taxon>
        <taxon>Geoalkalibacter</taxon>
    </lineage>
</organism>
<protein>
    <submittedName>
        <fullName evidence="2">VanZ family protein</fullName>
    </submittedName>
</protein>
<dbReference type="RefSeq" id="WP_260748901.1">
    <property type="nucleotide sequence ID" value="NZ_CP092109.1"/>
</dbReference>
<evidence type="ECO:0000313" key="3">
    <source>
        <dbReference type="Proteomes" id="UP001060414"/>
    </source>
</evidence>
<keyword evidence="3" id="KW-1185">Reference proteome</keyword>
<feature type="transmembrane region" description="Helical" evidence="1">
    <location>
        <begin position="39"/>
        <end position="57"/>
    </location>
</feature>
<keyword evidence="1" id="KW-0812">Transmembrane</keyword>
<evidence type="ECO:0000256" key="1">
    <source>
        <dbReference type="SAM" id="Phobius"/>
    </source>
</evidence>
<evidence type="ECO:0000313" key="2">
    <source>
        <dbReference type="EMBL" id="UWZ80545.1"/>
    </source>
</evidence>